<evidence type="ECO:0000256" key="1">
    <source>
        <dbReference type="ARBA" id="ARBA00022679"/>
    </source>
</evidence>
<evidence type="ECO:0000313" key="5">
    <source>
        <dbReference type="Proteomes" id="UP000215027"/>
    </source>
</evidence>
<dbReference type="InterPro" id="IPR050832">
    <property type="entry name" value="Bact_Acetyltransf"/>
</dbReference>
<dbReference type="SUPFAM" id="SSF55729">
    <property type="entry name" value="Acyl-CoA N-acyltransferases (Nat)"/>
    <property type="match status" value="2"/>
</dbReference>
<dbReference type="EMBL" id="LN890656">
    <property type="protein sequence ID" value="CUS05860.1"/>
    <property type="molecule type" value="Genomic_DNA"/>
</dbReference>
<protein>
    <recommendedName>
        <fullName evidence="3">N-acetyltransferase domain-containing protein</fullName>
    </recommendedName>
</protein>
<feature type="domain" description="N-acetyltransferase" evidence="3">
    <location>
        <begin position="160"/>
        <end position="296"/>
    </location>
</feature>
<dbReference type="PROSITE" id="PS51186">
    <property type="entry name" value="GNAT"/>
    <property type="match status" value="1"/>
</dbReference>
<gene>
    <name evidence="4" type="ORF">CFX0092_B0326</name>
</gene>
<reference evidence="4" key="1">
    <citation type="submission" date="2016-01" db="EMBL/GenBank/DDBJ databases">
        <authorList>
            <person name="Mcilroy J.S."/>
            <person name="Karst M S."/>
            <person name="Albertsen M."/>
        </authorList>
    </citation>
    <scope>NUCLEOTIDE SEQUENCE</scope>
    <source>
        <strain evidence="4">Cfx-K</strain>
    </source>
</reference>
<accession>A0A160T9W3</accession>
<name>A0A160T9W3_9CHLR</name>
<organism evidence="4 5">
    <name type="scientific">Candidatus Promineifilum breve</name>
    <dbReference type="NCBI Taxonomy" id="1806508"/>
    <lineage>
        <taxon>Bacteria</taxon>
        <taxon>Bacillati</taxon>
        <taxon>Chloroflexota</taxon>
        <taxon>Ardenticatenia</taxon>
        <taxon>Candidatus Promineifilales</taxon>
        <taxon>Candidatus Promineifilaceae</taxon>
        <taxon>Candidatus Promineifilum</taxon>
    </lineage>
</organism>
<dbReference type="CDD" id="cd04301">
    <property type="entry name" value="NAT_SF"/>
    <property type="match status" value="1"/>
</dbReference>
<evidence type="ECO:0000313" key="4">
    <source>
        <dbReference type="EMBL" id="CUS05860.1"/>
    </source>
</evidence>
<dbReference type="Pfam" id="PF00583">
    <property type="entry name" value="Acetyltransf_1"/>
    <property type="match status" value="1"/>
</dbReference>
<dbReference type="GO" id="GO:0016747">
    <property type="term" value="F:acyltransferase activity, transferring groups other than amino-acyl groups"/>
    <property type="evidence" value="ECO:0007669"/>
    <property type="project" value="InterPro"/>
</dbReference>
<evidence type="ECO:0000259" key="3">
    <source>
        <dbReference type="PROSITE" id="PS51186"/>
    </source>
</evidence>
<dbReference type="PANTHER" id="PTHR43877:SF1">
    <property type="entry name" value="ACETYLTRANSFERASE"/>
    <property type="match status" value="1"/>
</dbReference>
<dbReference type="RefSeq" id="WP_095045214.1">
    <property type="nucleotide sequence ID" value="NZ_LN890656.1"/>
</dbReference>
<dbReference type="KEGG" id="pbf:CFX0092_B0326"/>
<proteinExistence type="predicted"/>
<keyword evidence="1" id="KW-0808">Transferase</keyword>
<dbReference type="InterPro" id="IPR000182">
    <property type="entry name" value="GNAT_dom"/>
</dbReference>
<keyword evidence="2" id="KW-0012">Acyltransferase</keyword>
<sequence length="296" mass="32362">MTTEARLRIVRCHPSRLDALVAFVAAHNGAPEHHIGYFGLSADDVRQSILMLNLRYDRGFRLALRGNHLVGVLGVDFDREIGRAWLYGPLVIDADWAAVADALYDAARQGIPAGIVEQQLFIDAANQNGGQFAARHGFHEHGAWAIYGITPQRMDALPAAAAEPWDAAYADQLAALHDELFPGSNYTLSYMLSELAKGGILWLLTDNGRLAGYFFGRAEPESGEAYVDLLGVAADYRRQGLGRQLVLAGLSALRPMPGLRQVSLSVAAGNEAAMNLYDALGFIKERDMVAWQKRDE</sequence>
<dbReference type="OrthoDB" id="62792at2"/>
<evidence type="ECO:0000256" key="2">
    <source>
        <dbReference type="ARBA" id="ARBA00023315"/>
    </source>
</evidence>
<dbReference type="InterPro" id="IPR016181">
    <property type="entry name" value="Acyl_CoA_acyltransferase"/>
</dbReference>
<dbReference type="AlphaFoldDB" id="A0A160T9W3"/>
<keyword evidence="5" id="KW-1185">Reference proteome</keyword>
<dbReference type="Gene3D" id="3.40.630.30">
    <property type="match status" value="1"/>
</dbReference>
<dbReference type="Proteomes" id="UP000215027">
    <property type="component" value="Chromosome II"/>
</dbReference>
<dbReference type="PANTHER" id="PTHR43877">
    <property type="entry name" value="AMINOALKYLPHOSPHONATE N-ACETYLTRANSFERASE-RELATED-RELATED"/>
    <property type="match status" value="1"/>
</dbReference>